<feature type="compositionally biased region" description="Low complexity" evidence="1">
    <location>
        <begin position="837"/>
        <end position="851"/>
    </location>
</feature>
<feature type="region of interest" description="Disordered" evidence="1">
    <location>
        <begin position="684"/>
        <end position="968"/>
    </location>
</feature>
<evidence type="ECO:0000259" key="2">
    <source>
        <dbReference type="Pfam" id="PF14652"/>
    </source>
</evidence>
<evidence type="ECO:0000256" key="1">
    <source>
        <dbReference type="SAM" id="MobiDB-lite"/>
    </source>
</evidence>
<feature type="compositionally biased region" description="Basic and acidic residues" evidence="1">
    <location>
        <begin position="957"/>
        <end position="966"/>
    </location>
</feature>
<proteinExistence type="predicted"/>
<feature type="compositionally biased region" description="Basic and acidic residues" evidence="1">
    <location>
        <begin position="927"/>
        <end position="941"/>
    </location>
</feature>
<feature type="domain" description="KATNIP" evidence="2">
    <location>
        <begin position="511"/>
        <end position="671"/>
    </location>
</feature>
<feature type="region of interest" description="Disordered" evidence="1">
    <location>
        <begin position="298"/>
        <end position="372"/>
    </location>
</feature>
<name>A0AAV2H5Q9_LYMST</name>
<dbReference type="EMBL" id="CAXITT010000041">
    <property type="protein sequence ID" value="CAL1528995.1"/>
    <property type="molecule type" value="Genomic_DNA"/>
</dbReference>
<evidence type="ECO:0000313" key="3">
    <source>
        <dbReference type="EMBL" id="CAL1528995.1"/>
    </source>
</evidence>
<feature type="compositionally biased region" description="Acidic residues" evidence="1">
    <location>
        <begin position="259"/>
        <end position="270"/>
    </location>
</feature>
<feature type="compositionally biased region" description="Polar residues" evidence="1">
    <location>
        <begin position="332"/>
        <end position="342"/>
    </location>
</feature>
<feature type="region of interest" description="Disordered" evidence="1">
    <location>
        <begin position="1670"/>
        <end position="1694"/>
    </location>
</feature>
<feature type="compositionally biased region" description="Polar residues" evidence="1">
    <location>
        <begin position="427"/>
        <end position="437"/>
    </location>
</feature>
<feature type="domain" description="KATNIP" evidence="2">
    <location>
        <begin position="1066"/>
        <end position="1222"/>
    </location>
</feature>
<feature type="region of interest" description="Disordered" evidence="1">
    <location>
        <begin position="388"/>
        <end position="437"/>
    </location>
</feature>
<dbReference type="PANTHER" id="PTHR21534:SF0">
    <property type="entry name" value="KATANIN-INTERACTING PROTEIN"/>
    <property type="match status" value="1"/>
</dbReference>
<feature type="compositionally biased region" description="Basic and acidic residues" evidence="1">
    <location>
        <begin position="363"/>
        <end position="372"/>
    </location>
</feature>
<feature type="region of interest" description="Disordered" evidence="1">
    <location>
        <begin position="1236"/>
        <end position="1255"/>
    </location>
</feature>
<gene>
    <name evidence="3" type="ORF">GSLYS_00003165001</name>
</gene>
<reference evidence="3 4" key="1">
    <citation type="submission" date="2024-04" db="EMBL/GenBank/DDBJ databases">
        <authorList>
            <consortium name="Genoscope - CEA"/>
            <person name="William W."/>
        </authorList>
    </citation>
    <scope>NUCLEOTIDE SEQUENCE [LARGE SCALE GENOMIC DNA]</scope>
</reference>
<feature type="region of interest" description="Disordered" evidence="1">
    <location>
        <begin position="232"/>
        <end position="285"/>
    </location>
</feature>
<dbReference type="PANTHER" id="PTHR21534">
    <property type="entry name" value="KATANIN-INTERACTING PROTEIN"/>
    <property type="match status" value="1"/>
</dbReference>
<feature type="compositionally biased region" description="Polar residues" evidence="1">
    <location>
        <begin position="809"/>
        <end position="819"/>
    </location>
</feature>
<dbReference type="Proteomes" id="UP001497497">
    <property type="component" value="Unassembled WGS sequence"/>
</dbReference>
<comment type="caution">
    <text evidence="3">The sequence shown here is derived from an EMBL/GenBank/DDBJ whole genome shotgun (WGS) entry which is preliminary data.</text>
</comment>
<feature type="region of interest" description="Disordered" evidence="1">
    <location>
        <begin position="173"/>
        <end position="197"/>
    </location>
</feature>
<dbReference type="InterPro" id="IPR027859">
    <property type="entry name" value="KATNIP_dom"/>
</dbReference>
<protein>
    <recommendedName>
        <fullName evidence="2">KATNIP domain-containing protein</fullName>
    </recommendedName>
</protein>
<accession>A0AAV2H5Q9</accession>
<dbReference type="InterPro" id="IPR026704">
    <property type="entry name" value="KATNIP"/>
</dbReference>
<sequence>MDHTKGRKKWANGDFEAQMPLSIPVTKEEVPPQYEHYLHLLQERNRLVKRLRQKNRQEIELEKKEKGFTVYLNTSFSGDKDPKTRINQQLQRRKTANAADQVNRSSHPKRIGGSAGQTHDRRRHWQLSSVEYTTADGQRQKIKAPEILTGKYQEDFEDGSDLDDLEGVTRMSSLDIDDDDEDGVNNSSSISTPRRHKTSYLKRIAAAKKEETEAENRVSIKMEDVKKLRESLQKNKSIRQSIAMDSDSDESDGERISPIDEEIEELMSSDDDNKRADKNHIKPLQLFKPGDTLVLEFQPLPNRSKTATNLVAARKKTDSDEISSFSSKKSSTAPSLQKSLTPRNVELKTDASKAIRPLSASRKSTDTKADSKDEAAAVLKALQEENKHVESFSKVSKSRPLPQPKKTSDTSNTSLPPTNEKIKVLTPIQSSTDPNLTKASLSASKSQMDLDAEPTINTVIERVLKMNPKQQRQLLHTLNHIDTEEIPVSSQCLEPSWSSKGPVTNRLEVVLEVLSNWGHPSLVGLTELQFFDQSQCMIPIKPSDVSVHGAKECSNKVEVLFNGKSKTTKERNMWSCHFDGKPIEFSVLLINSHPGKSFQLGSVKIWNWNNKINNLNIGARHIRIHFKGELLFDGDVDKGCGNQVFDYSKHVMFASSDGAGQSKAKKSSSNSSLSLDIGKATLANSKNSPRLTSPAVESPTKADSHGLTPSGSHHTFRSISRSSQSSASSSGSGKVGGQSEERQEEGHIRSETRTLVRSNIFHRRGSGGSSPEVELPDSDLSKIPEKSRAQTPKKSKRVAAKLNGRSAETDSSNKSNGDSFESKPPLPPTHKSDDKTNSSSRSAERSSLSNAKSKLSPKSSRSEPYISPRPSSPQKSKTKIQKDKGDNQLLDSIKSMSHSENKRKKTIPTWLKGDKSTDLDLTSGQTSKRDKQKEDVELQKELDEEFERFSQAGSKNKNKEQKHVAEEQDVLTPMKKIEKSRAKWRQREEDLEESWGSLSFFNKSHRGRVSIDMGDDELDEYLNPVKKSESVTPVAAPVIPIPEDGWSDEDAEFTIPELPSGKNMVINIKTTWGDHHYVGLTGIQLFTNLGDQVVITKIWAEPSDINILPEYNRDPRVVTNLIDNVNRTRDDVHMWLAPFTPGNNHYVYLTFAKPCKLALMRIWNYNKSRIHSFRGAKDVIITLDGTDIFKGEIARACGGIEGGTEAFGDTILFTTEETILEAVSRNDDAFEGSMFSDTEEDVPLERPSTANAEDDTRPFTRAAGLLAADSNKGTTPRPSSCFVTNVGDVMVYRTTKVHLQFTSTWGDHHYLGLTGLELVGSEGEAVPLTLDMVAALPRDLRHLPGNEKDDRTLDKLIDGTNVTCLDSHMWLIPFTEGQSHTVTINLSQQTLLTGLRVWNYNKSPEDTYRGAKVMHVHLNDRVVSPPEGYLLRKGPGVCHFDFAQEINFSNTSNNPSTGLNNVAADLNFEGGVQMPRGFIFQFQLFSTWGDQYYIGLNGLEFYDASFNKIELTQTNIAAYPDSVNVLDNVSNDARTPDKLIDGFNDTNDGRHMWLAPILPSIINRIYVIFDQPTSVSMIKLWNYSKTVNRGVKDFALLVDDLLVYNGTLQAVNGGAKGIVPNCSAPIPHHTVLFSDNKEIIRKEKHAIISNQTEDQDIQLMNDKKVISRVANSSSSKPVNQALRPQTSVTKTSRR</sequence>
<keyword evidence="4" id="KW-1185">Reference proteome</keyword>
<feature type="domain" description="KATNIP" evidence="2">
    <location>
        <begin position="1299"/>
        <end position="1610"/>
    </location>
</feature>
<feature type="compositionally biased region" description="Low complexity" evidence="1">
    <location>
        <begin position="718"/>
        <end position="732"/>
    </location>
</feature>
<feature type="compositionally biased region" description="Basic and acidic residues" evidence="1">
    <location>
        <begin position="779"/>
        <end position="788"/>
    </location>
</feature>
<organism evidence="3 4">
    <name type="scientific">Lymnaea stagnalis</name>
    <name type="common">Great pond snail</name>
    <name type="synonym">Helix stagnalis</name>
    <dbReference type="NCBI Taxonomy" id="6523"/>
    <lineage>
        <taxon>Eukaryota</taxon>
        <taxon>Metazoa</taxon>
        <taxon>Spiralia</taxon>
        <taxon>Lophotrochozoa</taxon>
        <taxon>Mollusca</taxon>
        <taxon>Gastropoda</taxon>
        <taxon>Heterobranchia</taxon>
        <taxon>Euthyneura</taxon>
        <taxon>Panpulmonata</taxon>
        <taxon>Hygrophila</taxon>
        <taxon>Lymnaeoidea</taxon>
        <taxon>Lymnaeidae</taxon>
        <taxon>Lymnaea</taxon>
    </lineage>
</organism>
<evidence type="ECO:0000313" key="4">
    <source>
        <dbReference type="Proteomes" id="UP001497497"/>
    </source>
</evidence>
<feature type="region of interest" description="Disordered" evidence="1">
    <location>
        <begin position="91"/>
        <end position="124"/>
    </location>
</feature>
<dbReference type="Pfam" id="PF14652">
    <property type="entry name" value="DUF4457"/>
    <property type="match status" value="3"/>
</dbReference>
<feature type="compositionally biased region" description="Basic and acidic residues" evidence="1">
    <location>
        <begin position="739"/>
        <end position="754"/>
    </location>
</feature>
<feature type="compositionally biased region" description="Basic and acidic residues" evidence="1">
    <location>
        <begin position="271"/>
        <end position="280"/>
    </location>
</feature>